<dbReference type="EMBL" id="VSSQ01000316">
    <property type="protein sequence ID" value="MPL90943.1"/>
    <property type="molecule type" value="Genomic_DNA"/>
</dbReference>
<accession>A0A644VK15</accession>
<gene>
    <name evidence="1" type="ORF">SDC9_37001</name>
</gene>
<name>A0A644VK15_9ZZZZ</name>
<comment type="caution">
    <text evidence="1">The sequence shown here is derived from an EMBL/GenBank/DDBJ whole genome shotgun (WGS) entry which is preliminary data.</text>
</comment>
<sequence>MNQETLQKGNSIQKEIKDLKDHLISVFKETNKYSEYKGNPVSMDGRIAKFGFSPWFSDEVREIDNKFVPFPIDKFMKIYKANVEEEIARLEKEFKNL</sequence>
<reference evidence="1" key="1">
    <citation type="submission" date="2019-08" db="EMBL/GenBank/DDBJ databases">
        <authorList>
            <person name="Kucharzyk K."/>
            <person name="Murdoch R.W."/>
            <person name="Higgins S."/>
            <person name="Loffler F."/>
        </authorList>
    </citation>
    <scope>NUCLEOTIDE SEQUENCE</scope>
</reference>
<organism evidence="1">
    <name type="scientific">bioreactor metagenome</name>
    <dbReference type="NCBI Taxonomy" id="1076179"/>
    <lineage>
        <taxon>unclassified sequences</taxon>
        <taxon>metagenomes</taxon>
        <taxon>ecological metagenomes</taxon>
    </lineage>
</organism>
<evidence type="ECO:0000313" key="1">
    <source>
        <dbReference type="EMBL" id="MPL90943.1"/>
    </source>
</evidence>
<dbReference type="AlphaFoldDB" id="A0A644VK15"/>
<proteinExistence type="predicted"/>
<protein>
    <submittedName>
        <fullName evidence="1">Uncharacterized protein</fullName>
    </submittedName>
</protein>